<sequence>MVSASSSSQDVATLKETKVGFVGIGIMGLAMANNLIKEGYQVFVWNRSPEKCNSLKEAGAQVLGSAAEVARQSEITIGMLADPAAALDVALGETGVVSGLSSGKGYVDASTVDAGTAKKISEAVRATGAEYLEAPVSGSKQPAEQGTLIFLTGGDESLFQRSGPLLDIMGKAKFFLGE</sequence>
<dbReference type="PANTHER" id="PTHR43580:SF2">
    <property type="entry name" value="CYTOKINE-LIKE NUCLEAR FACTOR N-PAC"/>
    <property type="match status" value="1"/>
</dbReference>
<dbReference type="Gene3D" id="3.40.50.720">
    <property type="entry name" value="NAD(P)-binding Rossmann-like Domain"/>
    <property type="match status" value="1"/>
</dbReference>
<keyword evidence="4" id="KW-1185">Reference proteome</keyword>
<evidence type="ECO:0000259" key="2">
    <source>
        <dbReference type="Pfam" id="PF03446"/>
    </source>
</evidence>
<dbReference type="AlphaFoldDB" id="A0AAW1SUW2"/>
<dbReference type="InterPro" id="IPR036291">
    <property type="entry name" value="NAD(P)-bd_dom_sf"/>
</dbReference>
<dbReference type="EMBL" id="JALJOV010000941">
    <property type="protein sequence ID" value="KAK9858016.1"/>
    <property type="molecule type" value="Genomic_DNA"/>
</dbReference>
<comment type="similarity">
    <text evidence="1">Belongs to the HIBADH-related family. NP60 subfamily.</text>
</comment>
<dbReference type="InterPro" id="IPR006115">
    <property type="entry name" value="6PGDH_NADP-bd"/>
</dbReference>
<gene>
    <name evidence="3" type="ORF">WJX84_011123</name>
</gene>
<dbReference type="SUPFAM" id="SSF51735">
    <property type="entry name" value="NAD(P)-binding Rossmann-fold domains"/>
    <property type="match status" value="1"/>
</dbReference>
<evidence type="ECO:0000256" key="1">
    <source>
        <dbReference type="ARBA" id="ARBA00007598"/>
    </source>
</evidence>
<feature type="domain" description="6-phosphogluconate dehydrogenase NADP-binding" evidence="2">
    <location>
        <begin position="18"/>
        <end position="175"/>
    </location>
</feature>
<dbReference type="FunFam" id="3.40.50.720:FF:000058">
    <property type="entry name" value="Putative oxidoreductase GLYR1 homolog"/>
    <property type="match status" value="1"/>
</dbReference>
<accession>A0AAW1SUW2</accession>
<dbReference type="PANTHER" id="PTHR43580">
    <property type="entry name" value="OXIDOREDUCTASE GLYR1-RELATED"/>
    <property type="match status" value="1"/>
</dbReference>
<proteinExistence type="inferred from homology"/>
<evidence type="ECO:0000313" key="3">
    <source>
        <dbReference type="EMBL" id="KAK9858016.1"/>
    </source>
</evidence>
<organism evidence="3 4">
    <name type="scientific">Apatococcus fuscideae</name>
    <dbReference type="NCBI Taxonomy" id="2026836"/>
    <lineage>
        <taxon>Eukaryota</taxon>
        <taxon>Viridiplantae</taxon>
        <taxon>Chlorophyta</taxon>
        <taxon>core chlorophytes</taxon>
        <taxon>Trebouxiophyceae</taxon>
        <taxon>Chlorellales</taxon>
        <taxon>Chlorellaceae</taxon>
        <taxon>Apatococcus</taxon>
    </lineage>
</organism>
<reference evidence="3 4" key="1">
    <citation type="journal article" date="2024" name="Nat. Commun.">
        <title>Phylogenomics reveals the evolutionary origins of lichenization in chlorophyte algae.</title>
        <authorList>
            <person name="Puginier C."/>
            <person name="Libourel C."/>
            <person name="Otte J."/>
            <person name="Skaloud P."/>
            <person name="Haon M."/>
            <person name="Grisel S."/>
            <person name="Petersen M."/>
            <person name="Berrin J.G."/>
            <person name="Delaux P.M."/>
            <person name="Dal Grande F."/>
            <person name="Keller J."/>
        </authorList>
    </citation>
    <scope>NUCLEOTIDE SEQUENCE [LARGE SCALE GENOMIC DNA]</scope>
    <source>
        <strain evidence="3 4">SAG 2523</strain>
    </source>
</reference>
<name>A0AAW1SUW2_9CHLO</name>
<dbReference type="GO" id="GO:0050661">
    <property type="term" value="F:NADP binding"/>
    <property type="evidence" value="ECO:0007669"/>
    <property type="project" value="InterPro"/>
</dbReference>
<dbReference type="Pfam" id="PF03446">
    <property type="entry name" value="NAD_binding_2"/>
    <property type="match status" value="1"/>
</dbReference>
<dbReference type="InterPro" id="IPR051265">
    <property type="entry name" value="HIBADH-related_NP60_sf"/>
</dbReference>
<feature type="non-terminal residue" evidence="3">
    <location>
        <position position="178"/>
    </location>
</feature>
<evidence type="ECO:0000313" key="4">
    <source>
        <dbReference type="Proteomes" id="UP001485043"/>
    </source>
</evidence>
<comment type="caution">
    <text evidence="3">The sequence shown here is derived from an EMBL/GenBank/DDBJ whole genome shotgun (WGS) entry which is preliminary data.</text>
</comment>
<dbReference type="Proteomes" id="UP001485043">
    <property type="component" value="Unassembled WGS sequence"/>
</dbReference>
<protein>
    <recommendedName>
        <fullName evidence="2">6-phosphogluconate dehydrogenase NADP-binding domain-containing protein</fullName>
    </recommendedName>
</protein>